<name>A0A4U1EJQ6_MONMO</name>
<dbReference type="AlphaFoldDB" id="A0A4U1EJQ6"/>
<sequence>REKTRKLMQRVFWTYFNHTRIKQRTKGNKAVAITTMLKGKKQNQQGQPRPLQPPSPEGKRPQTGWGAHCSSQRPSRTKGTHDCTKCLLTQGWTPGYGRQIPPPSLPTVPKRATVDMKTSVPSATQASVDLCETVCFQCQSA</sequence>
<proteinExistence type="predicted"/>
<reference evidence="3" key="1">
    <citation type="journal article" date="2019" name="IScience">
        <title>Narwhal Genome Reveals Long-Term Low Genetic Diversity despite Current Large Abundance Size.</title>
        <authorList>
            <person name="Westbury M.V."/>
            <person name="Petersen B."/>
            <person name="Garde E."/>
            <person name="Heide-Jorgensen M.P."/>
            <person name="Lorenzen E.D."/>
        </authorList>
    </citation>
    <scope>NUCLEOTIDE SEQUENCE [LARGE SCALE GENOMIC DNA]</scope>
</reference>
<feature type="region of interest" description="Disordered" evidence="1">
    <location>
        <begin position="37"/>
        <end position="81"/>
    </location>
</feature>
<evidence type="ECO:0000256" key="1">
    <source>
        <dbReference type="SAM" id="MobiDB-lite"/>
    </source>
</evidence>
<feature type="non-terminal residue" evidence="2">
    <location>
        <position position="1"/>
    </location>
</feature>
<feature type="non-terminal residue" evidence="2">
    <location>
        <position position="141"/>
    </location>
</feature>
<dbReference type="EMBL" id="RWIC01001274">
    <property type="protein sequence ID" value="TKC36589.1"/>
    <property type="molecule type" value="Genomic_DNA"/>
</dbReference>
<dbReference type="Proteomes" id="UP000308365">
    <property type="component" value="Unassembled WGS sequence"/>
</dbReference>
<gene>
    <name evidence="2" type="ORF">EI555_014758</name>
</gene>
<accession>A0A4U1EJQ6</accession>
<evidence type="ECO:0000313" key="2">
    <source>
        <dbReference type="EMBL" id="TKC36589.1"/>
    </source>
</evidence>
<evidence type="ECO:0000313" key="3">
    <source>
        <dbReference type="Proteomes" id="UP000308365"/>
    </source>
</evidence>
<protein>
    <submittedName>
        <fullName evidence="2">Uncharacterized protein</fullName>
    </submittedName>
</protein>
<organism evidence="2 3">
    <name type="scientific">Monodon monoceros</name>
    <name type="common">Narwhal</name>
    <name type="synonym">Ceratodon monodon</name>
    <dbReference type="NCBI Taxonomy" id="40151"/>
    <lineage>
        <taxon>Eukaryota</taxon>
        <taxon>Metazoa</taxon>
        <taxon>Chordata</taxon>
        <taxon>Craniata</taxon>
        <taxon>Vertebrata</taxon>
        <taxon>Euteleostomi</taxon>
        <taxon>Mammalia</taxon>
        <taxon>Eutheria</taxon>
        <taxon>Laurasiatheria</taxon>
        <taxon>Artiodactyla</taxon>
        <taxon>Whippomorpha</taxon>
        <taxon>Cetacea</taxon>
        <taxon>Odontoceti</taxon>
        <taxon>Monodontidae</taxon>
        <taxon>Monodon</taxon>
    </lineage>
</organism>
<comment type="caution">
    <text evidence="2">The sequence shown here is derived from an EMBL/GenBank/DDBJ whole genome shotgun (WGS) entry which is preliminary data.</text>
</comment>